<dbReference type="Pfam" id="PF03401">
    <property type="entry name" value="TctC"/>
    <property type="match status" value="1"/>
</dbReference>
<dbReference type="Proteomes" id="UP000282529">
    <property type="component" value="Unassembled WGS sequence"/>
</dbReference>
<evidence type="ECO:0000313" key="2">
    <source>
        <dbReference type="EMBL" id="RQW10846.1"/>
    </source>
</evidence>
<dbReference type="PANTHER" id="PTHR42928:SF5">
    <property type="entry name" value="BLR1237 PROTEIN"/>
    <property type="match status" value="1"/>
</dbReference>
<dbReference type="Gene3D" id="3.40.190.150">
    <property type="entry name" value="Bordetella uptake gene, domain 1"/>
    <property type="match status" value="1"/>
</dbReference>
<evidence type="ECO:0000256" key="1">
    <source>
        <dbReference type="ARBA" id="ARBA00006987"/>
    </source>
</evidence>
<comment type="similarity">
    <text evidence="1">Belongs to the UPF0065 (bug) family.</text>
</comment>
<dbReference type="CDD" id="cd07012">
    <property type="entry name" value="PBP2_Bug_TTT"/>
    <property type="match status" value="1"/>
</dbReference>
<dbReference type="Gene3D" id="3.40.190.10">
    <property type="entry name" value="Periplasmic binding protein-like II"/>
    <property type="match status" value="1"/>
</dbReference>
<keyword evidence="3" id="KW-1185">Reference proteome</keyword>
<dbReference type="OrthoDB" id="8881899at2"/>
<dbReference type="InterPro" id="IPR042100">
    <property type="entry name" value="Bug_dom1"/>
</dbReference>
<proteinExistence type="inferred from homology"/>
<dbReference type="EMBL" id="RQPI01000007">
    <property type="protein sequence ID" value="RQW10846.1"/>
    <property type="molecule type" value="Genomic_DNA"/>
</dbReference>
<dbReference type="InterPro" id="IPR005064">
    <property type="entry name" value="BUG"/>
</dbReference>
<gene>
    <name evidence="2" type="ORF">EH198_13900</name>
</gene>
<accession>A0A3N9Q050</accession>
<reference evidence="2 3" key="1">
    <citation type="submission" date="2018-11" db="EMBL/GenBank/DDBJ databases">
        <title>Genome sequence of strain 7197.</title>
        <authorList>
            <person name="Gao J."/>
            <person name="Sun J."/>
        </authorList>
    </citation>
    <scope>NUCLEOTIDE SEQUENCE [LARGE SCALE GENOMIC DNA]</scope>
    <source>
        <strain evidence="2 3">7197</strain>
    </source>
</reference>
<name>A0A3N9Q050_9BACL</name>
<dbReference type="PANTHER" id="PTHR42928">
    <property type="entry name" value="TRICARBOXYLATE-BINDING PROTEIN"/>
    <property type="match status" value="1"/>
</dbReference>
<sequence length="276" mass="29846">MFRLVASYAEKHLGKPIVPVNMAGASATIGSRYVKDAAPDGYTILGSHQVVAAAQHTGIVDYSFSSFEGIAQITSTPHIPAVTKEFSQKNNVKNMTDFINYVKKNPGKVIWAYTVGSEDHYTIASLLDKAGVDTKSLKYVNYPGTGPQYAAMVANQVEGMVADYASGKGYFESGDLVPLGIVNTERDAALPNVPTMIEQGIDFSLPVSRGMFAPKGTPAEILDVLDNAYEKALADPELQKKIKDLGSNPKFVPHDEFSTFVKDLDAEMAKLADKMK</sequence>
<dbReference type="RefSeq" id="WP_124696123.1">
    <property type="nucleotide sequence ID" value="NZ_JBHUFE010000013.1"/>
</dbReference>
<comment type="caution">
    <text evidence="2">The sequence shown here is derived from an EMBL/GenBank/DDBJ whole genome shotgun (WGS) entry which is preliminary data.</text>
</comment>
<evidence type="ECO:0000313" key="3">
    <source>
        <dbReference type="Proteomes" id="UP000282529"/>
    </source>
</evidence>
<dbReference type="AlphaFoldDB" id="A0A3N9Q050"/>
<protein>
    <submittedName>
        <fullName evidence="2">Tripartite tricarboxylate transporter substrate binding protein</fullName>
    </submittedName>
</protein>
<dbReference type="SUPFAM" id="SSF53850">
    <property type="entry name" value="Periplasmic binding protein-like II"/>
    <property type="match status" value="1"/>
</dbReference>
<organism evidence="2 3">
    <name type="scientific">Paenibacillus rhizophilus</name>
    <dbReference type="NCBI Taxonomy" id="1850366"/>
    <lineage>
        <taxon>Bacteria</taxon>
        <taxon>Bacillati</taxon>
        <taxon>Bacillota</taxon>
        <taxon>Bacilli</taxon>
        <taxon>Bacillales</taxon>
        <taxon>Paenibacillaceae</taxon>
        <taxon>Paenibacillus</taxon>
    </lineage>
</organism>